<comment type="caution">
    <text evidence="2">The sequence shown here is derived from an EMBL/GenBank/DDBJ whole genome shotgun (WGS) entry which is preliminary data.</text>
</comment>
<sequence>PNSQEKAVTLNENDEIMIQIHAKPAAKKSAITEINADEISISIAAPPNEGQANEALIDILSETLGVRKNSIRLEKGMRSRSKMVVIRSDCGLTPSDILGKLKANVNE</sequence>
<accession>A0ABD6EQU0</accession>
<evidence type="ECO:0000256" key="1">
    <source>
        <dbReference type="ARBA" id="ARBA00010364"/>
    </source>
</evidence>
<dbReference type="EMBL" id="JBGFUD010009047">
    <property type="protein sequence ID" value="MFH4982340.1"/>
    <property type="molecule type" value="Genomic_DNA"/>
</dbReference>
<dbReference type="Pfam" id="PF02594">
    <property type="entry name" value="DUF167"/>
    <property type="match status" value="1"/>
</dbReference>
<organism evidence="2 3">
    <name type="scientific">Gnathostoma spinigerum</name>
    <dbReference type="NCBI Taxonomy" id="75299"/>
    <lineage>
        <taxon>Eukaryota</taxon>
        <taxon>Metazoa</taxon>
        <taxon>Ecdysozoa</taxon>
        <taxon>Nematoda</taxon>
        <taxon>Chromadorea</taxon>
        <taxon>Rhabditida</taxon>
        <taxon>Spirurina</taxon>
        <taxon>Gnathostomatomorpha</taxon>
        <taxon>Gnathostomatoidea</taxon>
        <taxon>Gnathostomatidae</taxon>
        <taxon>Gnathostoma</taxon>
    </lineage>
</organism>
<dbReference type="SUPFAM" id="SSF69786">
    <property type="entry name" value="YggU-like"/>
    <property type="match status" value="1"/>
</dbReference>
<evidence type="ECO:0000313" key="2">
    <source>
        <dbReference type="EMBL" id="MFH4982340.1"/>
    </source>
</evidence>
<dbReference type="Proteomes" id="UP001608902">
    <property type="component" value="Unassembled WGS sequence"/>
</dbReference>
<dbReference type="PANTHER" id="PTHR13420">
    <property type="entry name" value="UPF0235 PROTEIN C15ORF40"/>
    <property type="match status" value="1"/>
</dbReference>
<evidence type="ECO:0000313" key="3">
    <source>
        <dbReference type="Proteomes" id="UP001608902"/>
    </source>
</evidence>
<name>A0ABD6EQU0_9BILA</name>
<reference evidence="2 3" key="1">
    <citation type="submission" date="2024-08" db="EMBL/GenBank/DDBJ databases">
        <title>Gnathostoma spinigerum genome.</title>
        <authorList>
            <person name="Gonzalez-Bertolin B."/>
            <person name="Monzon S."/>
            <person name="Zaballos A."/>
            <person name="Jimenez P."/>
            <person name="Dekumyoy P."/>
            <person name="Varona S."/>
            <person name="Cuesta I."/>
            <person name="Sumanam S."/>
            <person name="Adisakwattana P."/>
            <person name="Gasser R.B."/>
            <person name="Hernandez-Gonzalez A."/>
            <person name="Young N.D."/>
            <person name="Perteguer M.J."/>
        </authorList>
    </citation>
    <scope>NUCLEOTIDE SEQUENCE [LARGE SCALE GENOMIC DNA]</scope>
    <source>
        <strain evidence="2">AL3</strain>
        <tissue evidence="2">Liver</tissue>
    </source>
</reference>
<dbReference type="HAMAP" id="MF_00634">
    <property type="entry name" value="UPF0235"/>
    <property type="match status" value="1"/>
</dbReference>
<dbReference type="Gene3D" id="3.30.1200.10">
    <property type="entry name" value="YggU-like"/>
    <property type="match status" value="1"/>
</dbReference>
<comment type="similarity">
    <text evidence="1">Belongs to the UPF0235 family.</text>
</comment>
<dbReference type="InterPro" id="IPR003746">
    <property type="entry name" value="DUF167"/>
</dbReference>
<gene>
    <name evidence="2" type="ORF">AB6A40_009049</name>
</gene>
<dbReference type="NCBIfam" id="TIGR00251">
    <property type="entry name" value="DUF167 family protein"/>
    <property type="match status" value="1"/>
</dbReference>
<dbReference type="PANTHER" id="PTHR13420:SF7">
    <property type="entry name" value="UPF0235 PROTEIN C15ORF40"/>
    <property type="match status" value="1"/>
</dbReference>
<keyword evidence="3" id="KW-1185">Reference proteome</keyword>
<dbReference type="InterPro" id="IPR036591">
    <property type="entry name" value="YggU-like_sf"/>
</dbReference>
<dbReference type="SMART" id="SM01152">
    <property type="entry name" value="DUF167"/>
    <property type="match status" value="1"/>
</dbReference>
<evidence type="ECO:0008006" key="4">
    <source>
        <dbReference type="Google" id="ProtNLM"/>
    </source>
</evidence>
<protein>
    <recommendedName>
        <fullName evidence="4">DUF167 domain-containing protein</fullName>
    </recommendedName>
</protein>
<feature type="non-terminal residue" evidence="2">
    <location>
        <position position="1"/>
    </location>
</feature>
<dbReference type="AlphaFoldDB" id="A0ABD6EQU0"/>
<proteinExistence type="inferred from homology"/>